<comment type="catalytic activity">
    <reaction evidence="6 8">
        <text>(sulfur carrier)-H + L-cysteine = (sulfur carrier)-SH + L-alanine</text>
        <dbReference type="Rhea" id="RHEA:43892"/>
        <dbReference type="Rhea" id="RHEA-COMP:14737"/>
        <dbReference type="Rhea" id="RHEA-COMP:14739"/>
        <dbReference type="ChEBI" id="CHEBI:29917"/>
        <dbReference type="ChEBI" id="CHEBI:35235"/>
        <dbReference type="ChEBI" id="CHEBI:57972"/>
        <dbReference type="ChEBI" id="CHEBI:64428"/>
        <dbReference type="EC" id="2.8.1.7"/>
    </reaction>
</comment>
<keyword evidence="11" id="KW-1185">Reference proteome</keyword>
<dbReference type="InterPro" id="IPR015424">
    <property type="entry name" value="PyrdxlP-dep_Trfase"/>
</dbReference>
<gene>
    <name evidence="10" type="ORF">ACFO3G_03680</name>
</gene>
<dbReference type="Gene3D" id="3.40.640.10">
    <property type="entry name" value="Type I PLP-dependent aspartate aminotransferase-like (Major domain)"/>
    <property type="match status" value="1"/>
</dbReference>
<evidence type="ECO:0000256" key="4">
    <source>
        <dbReference type="ARBA" id="ARBA00022679"/>
    </source>
</evidence>
<dbReference type="InterPro" id="IPR000192">
    <property type="entry name" value="Aminotrans_V_dom"/>
</dbReference>
<evidence type="ECO:0000256" key="5">
    <source>
        <dbReference type="ARBA" id="ARBA00022898"/>
    </source>
</evidence>
<evidence type="ECO:0000256" key="6">
    <source>
        <dbReference type="ARBA" id="ARBA00050776"/>
    </source>
</evidence>
<evidence type="ECO:0000256" key="1">
    <source>
        <dbReference type="ARBA" id="ARBA00001933"/>
    </source>
</evidence>
<keyword evidence="10" id="KW-0032">Aminotransferase</keyword>
<dbReference type="InterPro" id="IPR015421">
    <property type="entry name" value="PyrdxlP-dep_Trfase_major"/>
</dbReference>
<comment type="cofactor">
    <cofactor evidence="1 7">
        <name>pyridoxal 5'-phosphate</name>
        <dbReference type="ChEBI" id="CHEBI:597326"/>
    </cofactor>
</comment>
<comment type="similarity">
    <text evidence="2 8">Belongs to the class-V pyridoxal-phosphate-dependent aminotransferase family. Csd subfamily.</text>
</comment>
<keyword evidence="4 8" id="KW-0808">Transferase</keyword>
<dbReference type="Gene3D" id="3.90.1150.10">
    <property type="entry name" value="Aspartate Aminotransferase, domain 1"/>
    <property type="match status" value="1"/>
</dbReference>
<dbReference type="CDD" id="cd06453">
    <property type="entry name" value="SufS_like"/>
    <property type="match status" value="1"/>
</dbReference>
<name>A0ABV9K6A9_9PORP</name>
<sequence>MFNVNKIREQFPILKETVYGKPLVYLDNAATSQKPQAVLDSIIESYTHYNANIHRGVHHLSQVATERHEEARKRVARFINAPDSDCIVFTRGTTEAINMVASSYGRKIFDKDAEIIVSQTEHHSNIVPWQLAGEASGLKLRVIPLNEDGSFDMEAYEKLFNDKTRMVAVSGMGNVMGIANDVCELTRIAHKHGVRILIDGAQMIAHKKVDVQKIDCDFFAFSAHKVYGPNGMGVLYGKRDVLEEMSPYQGGGEMIQNVSFEKTTYNVLPYKFEAGTPDYIGSVALSKALDFVEGIGFEDIHAHELHLTQMLMDGLATIPGMRFYGTAPTKSGVVSFNVDGIHNLDIGMLLDRMGIAVRTGHHCAEPLMDYFGVKGTLRASLAVYNTEAEVEFFLEAMNRVIKMF</sequence>
<evidence type="ECO:0000256" key="7">
    <source>
        <dbReference type="RuleBase" id="RU004504"/>
    </source>
</evidence>
<feature type="domain" description="Aminotransferase class V" evidence="9">
    <location>
        <begin position="24"/>
        <end position="392"/>
    </location>
</feature>
<keyword evidence="5 8" id="KW-0663">Pyridoxal phosphate</keyword>
<dbReference type="GO" id="GO:0008483">
    <property type="term" value="F:transaminase activity"/>
    <property type="evidence" value="ECO:0007669"/>
    <property type="project" value="UniProtKB-KW"/>
</dbReference>
<dbReference type="PANTHER" id="PTHR43586">
    <property type="entry name" value="CYSTEINE DESULFURASE"/>
    <property type="match status" value="1"/>
</dbReference>
<dbReference type="InterPro" id="IPR020578">
    <property type="entry name" value="Aminotrans_V_PyrdxlP_BS"/>
</dbReference>
<organism evidence="10 11">
    <name type="scientific">Falsiporphyromonas endometrii</name>
    <dbReference type="NCBI Taxonomy" id="1387297"/>
    <lineage>
        <taxon>Bacteria</taxon>
        <taxon>Pseudomonadati</taxon>
        <taxon>Bacteroidota</taxon>
        <taxon>Bacteroidia</taxon>
        <taxon>Bacteroidales</taxon>
        <taxon>Porphyromonadaceae</taxon>
        <taxon>Falsiporphyromonas</taxon>
    </lineage>
</organism>
<proteinExistence type="inferred from homology"/>
<comment type="caution">
    <text evidence="10">The sequence shown here is derived from an EMBL/GenBank/DDBJ whole genome shotgun (WGS) entry which is preliminary data.</text>
</comment>
<evidence type="ECO:0000256" key="2">
    <source>
        <dbReference type="ARBA" id="ARBA00010447"/>
    </source>
</evidence>
<dbReference type="SUPFAM" id="SSF53383">
    <property type="entry name" value="PLP-dependent transferases"/>
    <property type="match status" value="1"/>
</dbReference>
<dbReference type="RefSeq" id="WP_380078094.1">
    <property type="nucleotide sequence ID" value="NZ_JBHSGO010000109.1"/>
</dbReference>
<reference evidence="11" key="1">
    <citation type="journal article" date="2019" name="Int. J. Syst. Evol. Microbiol.">
        <title>The Global Catalogue of Microorganisms (GCM) 10K type strain sequencing project: providing services to taxonomists for standard genome sequencing and annotation.</title>
        <authorList>
            <consortium name="The Broad Institute Genomics Platform"/>
            <consortium name="The Broad Institute Genome Sequencing Center for Infectious Disease"/>
            <person name="Wu L."/>
            <person name="Ma J."/>
        </authorList>
    </citation>
    <scope>NUCLEOTIDE SEQUENCE [LARGE SCALE GENOMIC DNA]</scope>
    <source>
        <strain evidence="11">CGMCC 4.7357</strain>
    </source>
</reference>
<evidence type="ECO:0000259" key="9">
    <source>
        <dbReference type="Pfam" id="PF00266"/>
    </source>
</evidence>
<dbReference type="PROSITE" id="PS00595">
    <property type="entry name" value="AA_TRANSFER_CLASS_5"/>
    <property type="match status" value="1"/>
</dbReference>
<dbReference type="EMBL" id="JBHSGO010000109">
    <property type="protein sequence ID" value="MFC4665715.1"/>
    <property type="molecule type" value="Genomic_DNA"/>
</dbReference>
<dbReference type="PANTHER" id="PTHR43586:SF8">
    <property type="entry name" value="CYSTEINE DESULFURASE 1, CHLOROPLASTIC"/>
    <property type="match status" value="1"/>
</dbReference>
<dbReference type="Proteomes" id="UP001596020">
    <property type="component" value="Unassembled WGS sequence"/>
</dbReference>
<dbReference type="InterPro" id="IPR015422">
    <property type="entry name" value="PyrdxlP-dep_Trfase_small"/>
</dbReference>
<evidence type="ECO:0000256" key="8">
    <source>
        <dbReference type="RuleBase" id="RU004506"/>
    </source>
</evidence>
<dbReference type="InterPro" id="IPR010970">
    <property type="entry name" value="Cys_dSase_SufS"/>
</dbReference>
<dbReference type="EC" id="2.8.1.7" evidence="3 8"/>
<evidence type="ECO:0000313" key="11">
    <source>
        <dbReference type="Proteomes" id="UP001596020"/>
    </source>
</evidence>
<protein>
    <recommendedName>
        <fullName evidence="3 8">Cysteine desulfurase</fullName>
        <ecNumber evidence="3 8">2.8.1.7</ecNumber>
    </recommendedName>
</protein>
<dbReference type="NCBIfam" id="TIGR01979">
    <property type="entry name" value="sufS"/>
    <property type="match status" value="1"/>
</dbReference>
<accession>A0ABV9K6A9</accession>
<evidence type="ECO:0000256" key="3">
    <source>
        <dbReference type="ARBA" id="ARBA00012239"/>
    </source>
</evidence>
<evidence type="ECO:0000313" key="10">
    <source>
        <dbReference type="EMBL" id="MFC4665715.1"/>
    </source>
</evidence>
<dbReference type="Pfam" id="PF00266">
    <property type="entry name" value="Aminotran_5"/>
    <property type="match status" value="1"/>
</dbReference>
<comment type="function">
    <text evidence="8">Catalyzes the removal of elemental sulfur and selenium atoms from L-cysteine, L-cystine, L-selenocysteine, and L-selenocystine to produce L-alanine.</text>
</comment>